<dbReference type="SUPFAM" id="SSF53448">
    <property type="entry name" value="Nucleotide-diphospho-sugar transferases"/>
    <property type="match status" value="1"/>
</dbReference>
<dbReference type="InterPro" id="IPR034683">
    <property type="entry name" value="IspD/TarI"/>
</dbReference>
<dbReference type="EMBL" id="CAXKWB010047085">
    <property type="protein sequence ID" value="CAL4164818.1"/>
    <property type="molecule type" value="Genomic_DNA"/>
</dbReference>
<gene>
    <name evidence="5" type="ORF">MNOR_LOCUS33182</name>
</gene>
<keyword evidence="3" id="KW-0548">Nucleotidyltransferase</keyword>
<accession>A0AAV2S564</accession>
<keyword evidence="6" id="KW-1185">Reference proteome</keyword>
<name>A0AAV2S564_MEGNR</name>
<keyword evidence="2" id="KW-0808">Transferase</keyword>
<evidence type="ECO:0000256" key="2">
    <source>
        <dbReference type="ARBA" id="ARBA00022679"/>
    </source>
</evidence>
<dbReference type="Proteomes" id="UP001497623">
    <property type="component" value="Unassembled WGS sequence"/>
</dbReference>
<dbReference type="CDD" id="cd02516">
    <property type="entry name" value="CDP-ME_synthetase"/>
    <property type="match status" value="1"/>
</dbReference>
<evidence type="ECO:0000256" key="1">
    <source>
        <dbReference type="ARBA" id="ARBA00009789"/>
    </source>
</evidence>
<dbReference type="AlphaFoldDB" id="A0AAV2S564"/>
<sequence length="427" mass="46571">MSSSIINHAALGNKSAGLGSPGRRVCAVVPAAGTGTRMGGHTGEPKQYVEVLGVPLVAHCLRGLEAAPWIDEVVVVADSKSKMTKALEKAKLKKTRIVEGGGTRHRSIWVGVEALADDPPELLVVMDGVRPLVPMDMLEEVVLAAEEAGAAGPVLPLVSTVVLPDKDQHLQETLVRSNYWNTEMPQAFRYHTLKTAYHKCSDHELDNGTECLAVVKDHCGVKPKLVRGTGDLWKVTYPKDLVVARVLLPRHLSTLAIVASTEEAHHKSLQHESLNNSHNSDCDPDNTLDAIVSMSDYLRESSQKEFKKILQIQNLEGNDIQNMIHISPFISISNLMTTISTVKSRIDSNISSLIFILSSSQNRTNVNNSLNVVNIQKDVRDLFSDGSCSVSVFLCLSIDENSVLRLSSMVKALLNDPKCFHGQVLIV</sequence>
<dbReference type="GO" id="GO:0050518">
    <property type="term" value="F:2-C-methyl-D-erythritol 4-phosphate cytidylyltransferase activity"/>
    <property type="evidence" value="ECO:0007669"/>
    <property type="project" value="UniProtKB-ARBA"/>
</dbReference>
<dbReference type="InterPro" id="IPR029044">
    <property type="entry name" value="Nucleotide-diphossugar_trans"/>
</dbReference>
<dbReference type="Gene3D" id="3.90.550.10">
    <property type="entry name" value="Spore Coat Polysaccharide Biosynthesis Protein SpsA, Chain A"/>
    <property type="match status" value="1"/>
</dbReference>
<comment type="caution">
    <text evidence="5">The sequence shown here is derived from an EMBL/GenBank/DDBJ whole genome shotgun (WGS) entry which is preliminary data.</text>
</comment>
<evidence type="ECO:0000256" key="3">
    <source>
        <dbReference type="ARBA" id="ARBA00022695"/>
    </source>
</evidence>
<dbReference type="FunFam" id="3.90.550.10:FF:000003">
    <property type="entry name" value="2-C-methyl-D-erythritol 4-phosphate cytidylyltransferase"/>
    <property type="match status" value="1"/>
</dbReference>
<feature type="non-terminal residue" evidence="5">
    <location>
        <position position="427"/>
    </location>
</feature>
<protein>
    <recommendedName>
        <fullName evidence="4">2-C-methyl-D-erythritol 4-phosphate cytidylyltransferase, chloroplastic</fullName>
    </recommendedName>
</protein>
<dbReference type="PANTHER" id="PTHR43015:SF1">
    <property type="entry name" value="D-RIBITOL-5-PHOSPHATE CYTIDYLYLTRANSFERASE"/>
    <property type="match status" value="1"/>
</dbReference>
<dbReference type="PANTHER" id="PTHR43015">
    <property type="entry name" value="D-RIBITOL-5-PHOSPHATE CYTIDYLYLTRANSFERASE"/>
    <property type="match status" value="1"/>
</dbReference>
<dbReference type="Pfam" id="PF01128">
    <property type="entry name" value="IspD"/>
    <property type="match status" value="1"/>
</dbReference>
<comment type="similarity">
    <text evidence="1">Belongs to the IspD/TarI cytidylyltransferase family. IspD subfamily.</text>
</comment>
<dbReference type="GO" id="GO:0047349">
    <property type="term" value="F:D-ribitol-5-phosphate cytidylyltransferase activity"/>
    <property type="evidence" value="ECO:0007669"/>
    <property type="project" value="TreeGrafter"/>
</dbReference>
<dbReference type="GO" id="GO:0005829">
    <property type="term" value="C:cytosol"/>
    <property type="evidence" value="ECO:0007669"/>
    <property type="project" value="TreeGrafter"/>
</dbReference>
<organism evidence="5 6">
    <name type="scientific">Meganyctiphanes norvegica</name>
    <name type="common">Northern krill</name>
    <name type="synonym">Thysanopoda norvegica</name>
    <dbReference type="NCBI Taxonomy" id="48144"/>
    <lineage>
        <taxon>Eukaryota</taxon>
        <taxon>Metazoa</taxon>
        <taxon>Ecdysozoa</taxon>
        <taxon>Arthropoda</taxon>
        <taxon>Crustacea</taxon>
        <taxon>Multicrustacea</taxon>
        <taxon>Malacostraca</taxon>
        <taxon>Eumalacostraca</taxon>
        <taxon>Eucarida</taxon>
        <taxon>Euphausiacea</taxon>
        <taxon>Euphausiidae</taxon>
        <taxon>Meganyctiphanes</taxon>
    </lineage>
</organism>
<evidence type="ECO:0000256" key="4">
    <source>
        <dbReference type="ARBA" id="ARBA00069967"/>
    </source>
</evidence>
<dbReference type="GO" id="GO:0035269">
    <property type="term" value="P:protein O-linked glycosylation via mannose"/>
    <property type="evidence" value="ECO:0007669"/>
    <property type="project" value="TreeGrafter"/>
</dbReference>
<reference evidence="5 6" key="1">
    <citation type="submission" date="2024-05" db="EMBL/GenBank/DDBJ databases">
        <authorList>
            <person name="Wallberg A."/>
        </authorList>
    </citation>
    <scope>NUCLEOTIDE SEQUENCE [LARGE SCALE GENOMIC DNA]</scope>
</reference>
<evidence type="ECO:0000313" key="5">
    <source>
        <dbReference type="EMBL" id="CAL4164818.1"/>
    </source>
</evidence>
<evidence type="ECO:0000313" key="6">
    <source>
        <dbReference type="Proteomes" id="UP001497623"/>
    </source>
</evidence>
<proteinExistence type="inferred from homology"/>